<feature type="transmembrane region" description="Helical" evidence="1">
    <location>
        <begin position="40"/>
        <end position="60"/>
    </location>
</feature>
<reference evidence="2 3" key="1">
    <citation type="submission" date="2021-11" db="EMBL/GenBank/DDBJ databases">
        <title>Aliifidinibius sp. nov., a new bacterium isolated from saline soil.</title>
        <authorList>
            <person name="Galisteo C."/>
            <person name="De La Haba R."/>
            <person name="Sanchez-Porro C."/>
            <person name="Ventosa A."/>
        </authorList>
    </citation>
    <scope>NUCLEOTIDE SEQUENCE [LARGE SCALE GENOMIC DNA]</scope>
    <source>
        <strain evidence="2 3">KACC 190600</strain>
    </source>
</reference>
<protein>
    <recommendedName>
        <fullName evidence="4">DoxX-like family protein</fullName>
    </recommendedName>
</protein>
<sequence>MGKIIFSLVIVIHGLIHLLGFVKAYDLAPVEQLTENISKTAGLIWLLVCILFLVTVFLYFTQNDVWWVVGLVAVIISQVLIILSWSDAKAGTIANIIIVIPIIIAIADHLPDN</sequence>
<accession>A0ABT3PUB7</accession>
<dbReference type="Proteomes" id="UP001207337">
    <property type="component" value="Unassembled WGS sequence"/>
</dbReference>
<evidence type="ECO:0008006" key="4">
    <source>
        <dbReference type="Google" id="ProtNLM"/>
    </source>
</evidence>
<dbReference type="EMBL" id="JAJNDC010000001">
    <property type="protein sequence ID" value="MCW9711430.1"/>
    <property type="molecule type" value="Genomic_DNA"/>
</dbReference>
<keyword evidence="1" id="KW-0472">Membrane</keyword>
<name>A0ABT3PUB7_9BACT</name>
<evidence type="ECO:0000313" key="3">
    <source>
        <dbReference type="Proteomes" id="UP001207337"/>
    </source>
</evidence>
<proteinExistence type="predicted"/>
<dbReference type="RefSeq" id="WP_265786638.1">
    <property type="nucleotide sequence ID" value="NZ_BAABRS010000001.1"/>
</dbReference>
<comment type="caution">
    <text evidence="2">The sequence shown here is derived from an EMBL/GenBank/DDBJ whole genome shotgun (WGS) entry which is preliminary data.</text>
</comment>
<keyword evidence="1" id="KW-0812">Transmembrane</keyword>
<feature type="transmembrane region" description="Helical" evidence="1">
    <location>
        <begin position="65"/>
        <end position="86"/>
    </location>
</feature>
<gene>
    <name evidence="2" type="ORF">LQ318_00815</name>
</gene>
<evidence type="ECO:0000256" key="1">
    <source>
        <dbReference type="SAM" id="Phobius"/>
    </source>
</evidence>
<keyword evidence="1" id="KW-1133">Transmembrane helix</keyword>
<organism evidence="2 3">
    <name type="scientific">Fodinibius salicampi</name>
    <dbReference type="NCBI Taxonomy" id="1920655"/>
    <lineage>
        <taxon>Bacteria</taxon>
        <taxon>Pseudomonadati</taxon>
        <taxon>Balneolota</taxon>
        <taxon>Balneolia</taxon>
        <taxon>Balneolales</taxon>
        <taxon>Balneolaceae</taxon>
        <taxon>Fodinibius</taxon>
    </lineage>
</organism>
<keyword evidence="3" id="KW-1185">Reference proteome</keyword>
<feature type="transmembrane region" description="Helical" evidence="1">
    <location>
        <begin position="92"/>
        <end position="110"/>
    </location>
</feature>
<evidence type="ECO:0000313" key="2">
    <source>
        <dbReference type="EMBL" id="MCW9711430.1"/>
    </source>
</evidence>